<dbReference type="EC" id="2.7.1.59" evidence="1"/>
<keyword evidence="1" id="KW-0418">Kinase</keyword>
<evidence type="ECO:0000313" key="1">
    <source>
        <dbReference type="EMBL" id="SUI61876.1"/>
    </source>
</evidence>
<accession>A0A379ZGV8</accession>
<dbReference type="Proteomes" id="UP000254765">
    <property type="component" value="Unassembled WGS sequence"/>
</dbReference>
<dbReference type="InterPro" id="IPR000600">
    <property type="entry name" value="ROK"/>
</dbReference>
<protein>
    <submittedName>
        <fullName evidence="1">N-acetyl-D-glucosamine kinase</fullName>
        <ecNumber evidence="1">2.7.1.59</ecNumber>
    </submittedName>
</protein>
<dbReference type="SUPFAM" id="SSF53067">
    <property type="entry name" value="Actin-like ATPase domain"/>
    <property type="match status" value="1"/>
</dbReference>
<keyword evidence="1" id="KW-0808">Transferase</keyword>
<dbReference type="EMBL" id="UGYK01000002">
    <property type="protein sequence ID" value="SUI61876.1"/>
    <property type="molecule type" value="Genomic_DNA"/>
</dbReference>
<dbReference type="AlphaFoldDB" id="A0A379ZGV8"/>
<dbReference type="GO" id="GO:0045127">
    <property type="term" value="F:N-acetylglucosamine kinase activity"/>
    <property type="evidence" value="ECO:0007669"/>
    <property type="project" value="UniProtKB-EC"/>
</dbReference>
<dbReference type="Pfam" id="PF00480">
    <property type="entry name" value="ROK"/>
    <property type="match status" value="1"/>
</dbReference>
<sequence length="87" mass="9493">MATTEMRYGFDIGGTKIEMAAYDRRLNQVLLQRVRTPTGDYGEFVACITGLVEQADRELHTRGSIGIVCRGSPIPSAAASWRSTCPA</sequence>
<dbReference type="InterPro" id="IPR043129">
    <property type="entry name" value="ATPase_NBD"/>
</dbReference>
<name>A0A379ZGV8_SERMA</name>
<evidence type="ECO:0000313" key="2">
    <source>
        <dbReference type="Proteomes" id="UP000254765"/>
    </source>
</evidence>
<proteinExistence type="predicted"/>
<organism evidence="1 2">
    <name type="scientific">Serratia marcescens</name>
    <dbReference type="NCBI Taxonomy" id="615"/>
    <lineage>
        <taxon>Bacteria</taxon>
        <taxon>Pseudomonadati</taxon>
        <taxon>Pseudomonadota</taxon>
        <taxon>Gammaproteobacteria</taxon>
        <taxon>Enterobacterales</taxon>
        <taxon>Yersiniaceae</taxon>
        <taxon>Serratia</taxon>
    </lineage>
</organism>
<dbReference type="Gene3D" id="3.30.420.40">
    <property type="match status" value="1"/>
</dbReference>
<gene>
    <name evidence="1" type="primary">nagK_2</name>
    <name evidence="1" type="ORF">NCTC10211_03777</name>
</gene>
<reference evidence="1 2" key="1">
    <citation type="submission" date="2018-06" db="EMBL/GenBank/DDBJ databases">
        <authorList>
            <consortium name="Pathogen Informatics"/>
            <person name="Doyle S."/>
        </authorList>
    </citation>
    <scope>NUCLEOTIDE SEQUENCE [LARGE SCALE GENOMIC DNA]</scope>
    <source>
        <strain evidence="1 2">NCTC10211</strain>
    </source>
</reference>